<keyword evidence="2" id="KW-0812">Transmembrane</keyword>
<keyword evidence="2" id="KW-0472">Membrane</keyword>
<name>A0C3W2_PARTE</name>
<dbReference type="GeneID" id="5018661"/>
<evidence type="ECO:0000313" key="3">
    <source>
        <dbReference type="EMBL" id="CAK65479.1"/>
    </source>
</evidence>
<proteinExistence type="predicted"/>
<dbReference type="OMA" id="HINQHKF"/>
<feature type="region of interest" description="Disordered" evidence="1">
    <location>
        <begin position="65"/>
        <end position="89"/>
    </location>
</feature>
<dbReference type="RefSeq" id="XP_001432876.1">
    <property type="nucleotide sequence ID" value="XM_001432839.1"/>
</dbReference>
<protein>
    <submittedName>
        <fullName evidence="3">Uncharacterized protein</fullName>
    </submittedName>
</protein>
<evidence type="ECO:0000256" key="1">
    <source>
        <dbReference type="SAM" id="MobiDB-lite"/>
    </source>
</evidence>
<dbReference type="AlphaFoldDB" id="A0C3W2"/>
<keyword evidence="4" id="KW-1185">Reference proteome</keyword>
<accession>A0C3W2</accession>
<sequence length="260" mass="30385">MHIMYLPTKLVTIFHSKHVQTEMLTILLISINLYIIIRLKLLKSKKHVNQSLHTNKDPHINQHKFKSQKNITSTKLHSSRRQKSQDVETIQQSINQAIKQPPKQSKVINGYMVKQQLNSNSYQSPKQQQIIDYQSFNKDKTVIKTEPDTQICSDRIICYRTPVLTSKQIQSKEQIKSICKQIYPLYKQTDETTNLKLDIRNENQNKNTKLKTDVPDKILDLLMLSTRELKIKLSEKRTKQTSIPKTAKAGLPIDFFNFKK</sequence>
<organism evidence="3 4">
    <name type="scientific">Paramecium tetraurelia</name>
    <dbReference type="NCBI Taxonomy" id="5888"/>
    <lineage>
        <taxon>Eukaryota</taxon>
        <taxon>Sar</taxon>
        <taxon>Alveolata</taxon>
        <taxon>Ciliophora</taxon>
        <taxon>Intramacronucleata</taxon>
        <taxon>Oligohymenophorea</taxon>
        <taxon>Peniculida</taxon>
        <taxon>Parameciidae</taxon>
        <taxon>Paramecium</taxon>
    </lineage>
</organism>
<reference evidence="3 4" key="1">
    <citation type="journal article" date="2006" name="Nature">
        <title>Global trends of whole-genome duplications revealed by the ciliate Paramecium tetraurelia.</title>
        <authorList>
            <consortium name="Genoscope"/>
            <person name="Aury J.-M."/>
            <person name="Jaillon O."/>
            <person name="Duret L."/>
            <person name="Noel B."/>
            <person name="Jubin C."/>
            <person name="Porcel B.M."/>
            <person name="Segurens B."/>
            <person name="Daubin V."/>
            <person name="Anthouard V."/>
            <person name="Aiach N."/>
            <person name="Arnaiz O."/>
            <person name="Billaut A."/>
            <person name="Beisson J."/>
            <person name="Blanc I."/>
            <person name="Bouhouche K."/>
            <person name="Camara F."/>
            <person name="Duharcourt S."/>
            <person name="Guigo R."/>
            <person name="Gogendeau D."/>
            <person name="Katinka M."/>
            <person name="Keller A.-M."/>
            <person name="Kissmehl R."/>
            <person name="Klotz C."/>
            <person name="Koll F."/>
            <person name="Le Moue A."/>
            <person name="Lepere C."/>
            <person name="Malinsky S."/>
            <person name="Nowacki M."/>
            <person name="Nowak J.K."/>
            <person name="Plattner H."/>
            <person name="Poulain J."/>
            <person name="Ruiz F."/>
            <person name="Serrano V."/>
            <person name="Zagulski M."/>
            <person name="Dessen P."/>
            <person name="Betermier M."/>
            <person name="Weissenbach J."/>
            <person name="Scarpelli C."/>
            <person name="Schachter V."/>
            <person name="Sperling L."/>
            <person name="Meyer E."/>
            <person name="Cohen J."/>
            <person name="Wincker P."/>
        </authorList>
    </citation>
    <scope>NUCLEOTIDE SEQUENCE [LARGE SCALE GENOMIC DNA]</scope>
    <source>
        <strain evidence="3 4">Stock d4-2</strain>
    </source>
</reference>
<dbReference type="InParanoid" id="A0C3W2"/>
<gene>
    <name evidence="3" type="ORF">GSPATT00034958001</name>
</gene>
<dbReference type="OrthoDB" id="294390at2759"/>
<evidence type="ECO:0000313" key="4">
    <source>
        <dbReference type="Proteomes" id="UP000000600"/>
    </source>
</evidence>
<dbReference type="KEGG" id="ptm:GSPATT00034958001"/>
<dbReference type="Proteomes" id="UP000000600">
    <property type="component" value="Unassembled WGS sequence"/>
</dbReference>
<evidence type="ECO:0000256" key="2">
    <source>
        <dbReference type="SAM" id="Phobius"/>
    </source>
</evidence>
<dbReference type="HOGENOM" id="CLU_1096032_0_0_1"/>
<keyword evidence="2" id="KW-1133">Transmembrane helix</keyword>
<feature type="transmembrane region" description="Helical" evidence="2">
    <location>
        <begin position="20"/>
        <end position="37"/>
    </location>
</feature>
<dbReference type="EMBL" id="CT868039">
    <property type="protein sequence ID" value="CAK65479.1"/>
    <property type="molecule type" value="Genomic_DNA"/>
</dbReference>